<keyword evidence="3" id="KW-1185">Reference proteome</keyword>
<protein>
    <submittedName>
        <fullName evidence="2">Uncharacterized protein</fullName>
    </submittedName>
</protein>
<evidence type="ECO:0000313" key="2">
    <source>
        <dbReference type="EMBL" id="MEQ2244242.1"/>
    </source>
</evidence>
<evidence type="ECO:0000256" key="1">
    <source>
        <dbReference type="SAM" id="SignalP"/>
    </source>
</evidence>
<dbReference type="Proteomes" id="UP001482620">
    <property type="component" value="Unassembled WGS sequence"/>
</dbReference>
<feature type="signal peptide" evidence="1">
    <location>
        <begin position="1"/>
        <end position="23"/>
    </location>
</feature>
<organism evidence="2 3">
    <name type="scientific">Ilyodon furcidens</name>
    <name type="common">goldbreast splitfin</name>
    <dbReference type="NCBI Taxonomy" id="33524"/>
    <lineage>
        <taxon>Eukaryota</taxon>
        <taxon>Metazoa</taxon>
        <taxon>Chordata</taxon>
        <taxon>Craniata</taxon>
        <taxon>Vertebrata</taxon>
        <taxon>Euteleostomi</taxon>
        <taxon>Actinopterygii</taxon>
        <taxon>Neopterygii</taxon>
        <taxon>Teleostei</taxon>
        <taxon>Neoteleostei</taxon>
        <taxon>Acanthomorphata</taxon>
        <taxon>Ovalentaria</taxon>
        <taxon>Atherinomorphae</taxon>
        <taxon>Cyprinodontiformes</taxon>
        <taxon>Goodeidae</taxon>
        <taxon>Ilyodon</taxon>
    </lineage>
</organism>
<keyword evidence="1" id="KW-0732">Signal</keyword>
<feature type="chain" id="PRO_5046828461" evidence="1">
    <location>
        <begin position="24"/>
        <end position="100"/>
    </location>
</feature>
<reference evidence="2 3" key="1">
    <citation type="submission" date="2021-06" db="EMBL/GenBank/DDBJ databases">
        <authorList>
            <person name="Palmer J.M."/>
        </authorList>
    </citation>
    <scope>NUCLEOTIDE SEQUENCE [LARGE SCALE GENOMIC DNA]</scope>
    <source>
        <strain evidence="3">if_2019</strain>
        <tissue evidence="2">Muscle</tissue>
    </source>
</reference>
<sequence length="100" mass="10950">MSLLFTILLRLHILLPPLSPCFTQYPPSAPHRLTPTHSCPCWGPLCTNDPLIMYLRYLAPVKQLRGLVVEGGTAVGEGKVYGARGVVHGLMAIITAQRLM</sequence>
<evidence type="ECO:0000313" key="3">
    <source>
        <dbReference type="Proteomes" id="UP001482620"/>
    </source>
</evidence>
<name>A0ABV0UI41_9TELE</name>
<proteinExistence type="predicted"/>
<gene>
    <name evidence="2" type="ORF">ILYODFUR_015144</name>
</gene>
<dbReference type="EMBL" id="JAHRIQ010070825">
    <property type="protein sequence ID" value="MEQ2244242.1"/>
    <property type="molecule type" value="Genomic_DNA"/>
</dbReference>
<comment type="caution">
    <text evidence="2">The sequence shown here is derived from an EMBL/GenBank/DDBJ whole genome shotgun (WGS) entry which is preliminary data.</text>
</comment>
<accession>A0ABV0UI41</accession>